<gene>
    <name evidence="13" type="primary">hisG</name>
    <name evidence="13" type="ORF">GXP70_22150</name>
</gene>
<keyword evidence="8 13" id="KW-0808">Transferase</keyword>
<dbReference type="AlphaFoldDB" id="A0A6C0G0M5"/>
<dbReference type="GO" id="GO:0000105">
    <property type="term" value="P:L-histidine biosynthetic process"/>
    <property type="evidence" value="ECO:0007669"/>
    <property type="project" value="UniProtKB-UniRule"/>
</dbReference>
<proteinExistence type="predicted"/>
<dbReference type="GO" id="GO:0005737">
    <property type="term" value="C:cytoplasm"/>
    <property type="evidence" value="ECO:0007669"/>
    <property type="project" value="InterPro"/>
</dbReference>
<protein>
    <recommendedName>
        <fullName evidence="5 11">ATP phosphoribosyltransferase</fullName>
        <ecNumber evidence="4 11">2.4.2.17</ecNumber>
    </recommendedName>
</protein>
<keyword evidence="14" id="KW-1185">Reference proteome</keyword>
<dbReference type="SUPFAM" id="SSF53850">
    <property type="entry name" value="Periplasmic binding protein-like II"/>
    <property type="match status" value="1"/>
</dbReference>
<dbReference type="KEGG" id="plyc:GXP70_22150"/>
<evidence type="ECO:0000256" key="2">
    <source>
        <dbReference type="ARBA" id="ARBA00004667"/>
    </source>
</evidence>
<dbReference type="PANTHER" id="PTHR21403:SF8">
    <property type="entry name" value="ATP PHOSPHORIBOSYLTRANSFERASE"/>
    <property type="match status" value="1"/>
</dbReference>
<evidence type="ECO:0000256" key="3">
    <source>
        <dbReference type="ARBA" id="ARBA00011496"/>
    </source>
</evidence>
<keyword evidence="9" id="KW-0368">Histidine biosynthesis</keyword>
<sequence length="205" mass="22648">MKEDAITIAFPKGEPAAAALFRKAGYSLPGDFDDTRNYIIRVEGADVRFILAKPIDIPTYVEYGAADIGIAGKDALLESGRNVCELLDLNIGEACMTMIMKRRQTADRPKVATRYPKTASAYCRGVGQQAEIMKWQGGIELALHTGAADGIFVAVDAGWSCDSFAVKRVCRVSSRLIANRASYQLNYERIERIREELRSGMMRES</sequence>
<evidence type="ECO:0000259" key="12">
    <source>
        <dbReference type="Pfam" id="PF01634"/>
    </source>
</evidence>
<dbReference type="RefSeq" id="WP_162358850.1">
    <property type="nucleotide sequence ID" value="NZ_CP048209.1"/>
</dbReference>
<dbReference type="EC" id="2.4.2.17" evidence="4 11"/>
<evidence type="ECO:0000256" key="1">
    <source>
        <dbReference type="ARBA" id="ARBA00000915"/>
    </source>
</evidence>
<name>A0A6C0G0M5_9BACL</name>
<evidence type="ECO:0000256" key="4">
    <source>
        <dbReference type="ARBA" id="ARBA00011946"/>
    </source>
</evidence>
<evidence type="ECO:0000256" key="8">
    <source>
        <dbReference type="ARBA" id="ARBA00022679"/>
    </source>
</evidence>
<evidence type="ECO:0000256" key="10">
    <source>
        <dbReference type="ARBA" id="ARBA00024861"/>
    </source>
</evidence>
<evidence type="ECO:0000256" key="9">
    <source>
        <dbReference type="ARBA" id="ARBA00023102"/>
    </source>
</evidence>
<keyword evidence="7 13" id="KW-0328">Glycosyltransferase</keyword>
<evidence type="ECO:0000256" key="11">
    <source>
        <dbReference type="NCBIfam" id="TIGR00070"/>
    </source>
</evidence>
<dbReference type="EMBL" id="CP048209">
    <property type="protein sequence ID" value="QHT62417.1"/>
    <property type="molecule type" value="Genomic_DNA"/>
</dbReference>
<dbReference type="UniPathway" id="UPA00031">
    <property type="reaction ID" value="UER00006"/>
</dbReference>
<evidence type="ECO:0000256" key="7">
    <source>
        <dbReference type="ARBA" id="ARBA00022676"/>
    </source>
</evidence>
<dbReference type="InterPro" id="IPR001348">
    <property type="entry name" value="ATP_PRibTrfase_HisG"/>
</dbReference>
<comment type="catalytic activity">
    <reaction evidence="1">
        <text>1-(5-phospho-beta-D-ribosyl)-ATP + diphosphate = 5-phospho-alpha-D-ribose 1-diphosphate + ATP</text>
        <dbReference type="Rhea" id="RHEA:18473"/>
        <dbReference type="ChEBI" id="CHEBI:30616"/>
        <dbReference type="ChEBI" id="CHEBI:33019"/>
        <dbReference type="ChEBI" id="CHEBI:58017"/>
        <dbReference type="ChEBI" id="CHEBI:73183"/>
        <dbReference type="EC" id="2.4.2.17"/>
    </reaction>
</comment>
<dbReference type="GO" id="GO:0003879">
    <property type="term" value="F:ATP phosphoribosyltransferase activity"/>
    <property type="evidence" value="ECO:0007669"/>
    <property type="project" value="UniProtKB-UniRule"/>
</dbReference>
<evidence type="ECO:0000256" key="5">
    <source>
        <dbReference type="ARBA" id="ARBA00020998"/>
    </source>
</evidence>
<accession>A0A6C0G0M5</accession>
<reference evidence="13 14" key="1">
    <citation type="submission" date="2020-01" db="EMBL/GenBank/DDBJ databases">
        <title>Paenibacillus sp. nov., isolated from tomato rhizosphere.</title>
        <authorList>
            <person name="Weon H.-Y."/>
            <person name="Lee S.A."/>
        </authorList>
    </citation>
    <scope>NUCLEOTIDE SEQUENCE [LARGE SCALE GENOMIC DNA]</scope>
    <source>
        <strain evidence="13 14">12200R-189</strain>
    </source>
</reference>
<dbReference type="Pfam" id="PF01634">
    <property type="entry name" value="HisG"/>
    <property type="match status" value="1"/>
</dbReference>
<comment type="subunit">
    <text evidence="3">Heteromultimer composed of HisG and HisZ subunits.</text>
</comment>
<comment type="pathway">
    <text evidence="2">Amino-acid biosynthesis; L-histidine biosynthesis; L-histidine from 5-phospho-alpha-D-ribose 1-diphosphate: step 1/9.</text>
</comment>
<dbReference type="NCBIfam" id="TIGR00070">
    <property type="entry name" value="hisG"/>
    <property type="match status" value="1"/>
</dbReference>
<organism evidence="13 14">
    <name type="scientific">Paenibacillus lycopersici</name>
    <dbReference type="NCBI Taxonomy" id="2704462"/>
    <lineage>
        <taxon>Bacteria</taxon>
        <taxon>Bacillati</taxon>
        <taxon>Bacillota</taxon>
        <taxon>Bacilli</taxon>
        <taxon>Bacillales</taxon>
        <taxon>Paenibacillaceae</taxon>
        <taxon>Paenibacillus</taxon>
    </lineage>
</organism>
<comment type="function">
    <text evidence="10">Catalyzes the condensation of ATP and 5-phosphoribose 1-diphosphate to form N'-(5'-phosphoribosyl)-ATP (PR-ATP). Has a crucial role in the pathway because the rate of histidine biosynthesis seems to be controlled primarily by regulation of HisG enzymatic activity.</text>
</comment>
<evidence type="ECO:0000313" key="13">
    <source>
        <dbReference type="EMBL" id="QHT62417.1"/>
    </source>
</evidence>
<keyword evidence="6" id="KW-0028">Amino-acid biosynthesis</keyword>
<evidence type="ECO:0000256" key="6">
    <source>
        <dbReference type="ARBA" id="ARBA00022605"/>
    </source>
</evidence>
<evidence type="ECO:0000313" key="14">
    <source>
        <dbReference type="Proteomes" id="UP000476064"/>
    </source>
</evidence>
<feature type="domain" description="ATP phosphoribosyltransferase catalytic" evidence="12">
    <location>
        <begin position="54"/>
        <end position="198"/>
    </location>
</feature>
<dbReference type="Gene3D" id="3.40.190.10">
    <property type="entry name" value="Periplasmic binding protein-like II"/>
    <property type="match status" value="2"/>
</dbReference>
<dbReference type="Proteomes" id="UP000476064">
    <property type="component" value="Chromosome"/>
</dbReference>
<dbReference type="PANTHER" id="PTHR21403">
    <property type="entry name" value="ATP PHOSPHORIBOSYLTRANSFERASE ATP-PRTASE"/>
    <property type="match status" value="1"/>
</dbReference>
<dbReference type="InterPro" id="IPR013820">
    <property type="entry name" value="ATP_PRibTrfase_cat"/>
</dbReference>